<protein>
    <submittedName>
        <fullName evidence="3">Heterokaryon incompatibility protein-domain-containing protein</fullName>
    </submittedName>
</protein>
<dbReference type="OrthoDB" id="5125733at2759"/>
<dbReference type="Proteomes" id="UP000807353">
    <property type="component" value="Unassembled WGS sequence"/>
</dbReference>
<feature type="region of interest" description="Disordered" evidence="1">
    <location>
        <begin position="1"/>
        <end position="26"/>
    </location>
</feature>
<accession>A0A9P6C9B9</accession>
<dbReference type="AlphaFoldDB" id="A0A9P6C9B9"/>
<dbReference type="EMBL" id="MU150393">
    <property type="protein sequence ID" value="KAF9456982.1"/>
    <property type="molecule type" value="Genomic_DNA"/>
</dbReference>
<dbReference type="Pfam" id="PF06985">
    <property type="entry name" value="HET"/>
    <property type="match status" value="1"/>
</dbReference>
<sequence>MRRTTEKKILPMNDRESAETTPMDRITKPDNLELDIKKMVCKCCWETMFSSNLFDAMWGQGADLIDIRSEVRTIQDLCNSSIPYRRVLWAEVLESAEGFCAYCTLIRDQARYMLQSEPPQSEVLTVTIMFNLVPKIQLITLCIWGPSNVTAFELKIYAETEDPAGRYVTVRNVAWKVDDSASYELALKCVDDCSRHECCPQPAQSILPTRVLDCSDPSRLRLVTTDPSKKDYFAALSYVWGGPQLHCTTMKNFNAYKTFIDPVKIPKTIRDAIIVTRRLGLRYLWVDSFCIIQDSDDDKAHEIVKMGLNFRHAFITIVATRANAAPDGFLKNTYPSRQFKPIRLPFRCPDGTYGIVTAVHDAEPLGPVDLRAWCLEERVLSPRLLLFSDLGLQYECQSGRMNVNGSTLGLPHSVSRLPDHAFHASPNQDSEQQLDTCWDNMIQQYTESHLTKPETSLLQLELLLNNSISFGLRRDLQTRPKIYRAPSWSWAAVEGRTRFYGVHQDTSDPSKLSGDCVSICEVNDVVINLKHSGNPYGEITSASLVLCASILQATWNNYEDSSPQMLYYDGVSKKVLLGNKERDLTQVGFVQMDTCDPPDFPVVEVTFAGVVKHATPLPFIARLGQHDIHGIMLLPAYEGENATTYRRIGTFTMNAENWFPNSRQDICII</sequence>
<evidence type="ECO:0000313" key="4">
    <source>
        <dbReference type="Proteomes" id="UP000807353"/>
    </source>
</evidence>
<gene>
    <name evidence="3" type="ORF">BDZ94DRAFT_1302197</name>
</gene>
<proteinExistence type="predicted"/>
<feature type="domain" description="Heterokaryon incompatibility" evidence="2">
    <location>
        <begin position="233"/>
        <end position="336"/>
    </location>
</feature>
<comment type="caution">
    <text evidence="3">The sequence shown here is derived from an EMBL/GenBank/DDBJ whole genome shotgun (WGS) entry which is preliminary data.</text>
</comment>
<organism evidence="3 4">
    <name type="scientific">Collybia nuda</name>
    <dbReference type="NCBI Taxonomy" id="64659"/>
    <lineage>
        <taxon>Eukaryota</taxon>
        <taxon>Fungi</taxon>
        <taxon>Dikarya</taxon>
        <taxon>Basidiomycota</taxon>
        <taxon>Agaricomycotina</taxon>
        <taxon>Agaricomycetes</taxon>
        <taxon>Agaricomycetidae</taxon>
        <taxon>Agaricales</taxon>
        <taxon>Tricholomatineae</taxon>
        <taxon>Clitocybaceae</taxon>
        <taxon>Collybia</taxon>
    </lineage>
</organism>
<reference evidence="3" key="1">
    <citation type="submission" date="2020-11" db="EMBL/GenBank/DDBJ databases">
        <authorList>
            <consortium name="DOE Joint Genome Institute"/>
            <person name="Ahrendt S."/>
            <person name="Riley R."/>
            <person name="Andreopoulos W."/>
            <person name="Labutti K."/>
            <person name="Pangilinan J."/>
            <person name="Ruiz-Duenas F.J."/>
            <person name="Barrasa J.M."/>
            <person name="Sanchez-Garcia M."/>
            <person name="Camarero S."/>
            <person name="Miyauchi S."/>
            <person name="Serrano A."/>
            <person name="Linde D."/>
            <person name="Babiker R."/>
            <person name="Drula E."/>
            <person name="Ayuso-Fernandez I."/>
            <person name="Pacheco R."/>
            <person name="Padilla G."/>
            <person name="Ferreira P."/>
            <person name="Barriuso J."/>
            <person name="Kellner H."/>
            <person name="Castanera R."/>
            <person name="Alfaro M."/>
            <person name="Ramirez L."/>
            <person name="Pisabarro A.G."/>
            <person name="Kuo A."/>
            <person name="Tritt A."/>
            <person name="Lipzen A."/>
            <person name="He G."/>
            <person name="Yan M."/>
            <person name="Ng V."/>
            <person name="Cullen D."/>
            <person name="Martin F."/>
            <person name="Rosso M.-N."/>
            <person name="Henrissat B."/>
            <person name="Hibbett D."/>
            <person name="Martinez A.T."/>
            <person name="Grigoriev I.V."/>
        </authorList>
    </citation>
    <scope>NUCLEOTIDE SEQUENCE</scope>
    <source>
        <strain evidence="3">CBS 247.69</strain>
    </source>
</reference>
<dbReference type="PANTHER" id="PTHR33112:SF16">
    <property type="entry name" value="HETEROKARYON INCOMPATIBILITY DOMAIN-CONTAINING PROTEIN"/>
    <property type="match status" value="1"/>
</dbReference>
<evidence type="ECO:0000256" key="1">
    <source>
        <dbReference type="SAM" id="MobiDB-lite"/>
    </source>
</evidence>
<evidence type="ECO:0000259" key="2">
    <source>
        <dbReference type="Pfam" id="PF06985"/>
    </source>
</evidence>
<feature type="compositionally biased region" description="Basic and acidic residues" evidence="1">
    <location>
        <begin position="1"/>
        <end position="18"/>
    </location>
</feature>
<dbReference type="PANTHER" id="PTHR33112">
    <property type="entry name" value="DOMAIN PROTEIN, PUTATIVE-RELATED"/>
    <property type="match status" value="1"/>
</dbReference>
<keyword evidence="4" id="KW-1185">Reference proteome</keyword>
<dbReference type="InterPro" id="IPR010730">
    <property type="entry name" value="HET"/>
</dbReference>
<evidence type="ECO:0000313" key="3">
    <source>
        <dbReference type="EMBL" id="KAF9456982.1"/>
    </source>
</evidence>
<name>A0A9P6C9B9_9AGAR</name>